<proteinExistence type="predicted"/>
<evidence type="ECO:0000313" key="1">
    <source>
        <dbReference type="EMBL" id="SMD39155.1"/>
    </source>
</evidence>
<sequence>MKTFITGLFFLAFVSCQENRKQKVEIPVPKGSDQTISEQVQYASLGLTKLSDYKFFLGKLSDLTPTENVLPYDLNTPLFSDYAKKRRFIYLPKGEKIGYRENEVLDFPVGTILIKNFYYGATQLNSASDKILETRLLIHNKSGWTALPYIWNTDQTEAYLEITGGKIPVNLTNKGRIDYNIPDMNQCKSCHDKGGKMTPIGPTARQLNRIYEMDSTSLNQLTKMVDKGWLNLPKSETPKLAEWNNPETGSLNNRARAYLDINCAHCHNDQGPAKNSGLNLTIFESDPYRLGVNKKPVAAGRGSANFKYGIVPGEPESSILVHRMQTTEPGTMMPELGRTIPHEEGIALIKEWIENM</sequence>
<protein>
    <submittedName>
        <fullName evidence="1">Uncharacterized protein</fullName>
    </submittedName>
</protein>
<evidence type="ECO:0000313" key="2">
    <source>
        <dbReference type="Proteomes" id="UP000192472"/>
    </source>
</evidence>
<dbReference type="Proteomes" id="UP000192472">
    <property type="component" value="Unassembled WGS sequence"/>
</dbReference>
<dbReference type="RefSeq" id="WP_084374793.1">
    <property type="nucleotide sequence ID" value="NZ_FWYF01000005.1"/>
</dbReference>
<keyword evidence="2" id="KW-1185">Reference proteome</keyword>
<reference evidence="1 2" key="1">
    <citation type="submission" date="2017-04" db="EMBL/GenBank/DDBJ databases">
        <authorList>
            <person name="Afonso C.L."/>
            <person name="Miller P.J."/>
            <person name="Scott M.A."/>
            <person name="Spackman E."/>
            <person name="Goraichik I."/>
            <person name="Dimitrov K.M."/>
            <person name="Suarez D.L."/>
            <person name="Swayne D.E."/>
        </authorList>
    </citation>
    <scope>NUCLEOTIDE SEQUENCE [LARGE SCALE GENOMIC DNA]</scope>
    <source>
        <strain evidence="1 2">DSM 26133</strain>
    </source>
</reference>
<dbReference type="OrthoDB" id="338827at2"/>
<dbReference type="STRING" id="692418.SAMN04488029_4072"/>
<dbReference type="InterPro" id="IPR022269">
    <property type="entry name" value="SO_2930-like_C"/>
</dbReference>
<gene>
    <name evidence="1" type="ORF">SAMN04488029_4072</name>
</gene>
<dbReference type="AlphaFoldDB" id="A0A1W2GR56"/>
<dbReference type="NCBIfam" id="TIGR03806">
    <property type="entry name" value="chp_HNE_0200"/>
    <property type="match status" value="1"/>
</dbReference>
<name>A0A1W2GR56_REIFA</name>
<accession>A0A1W2GR56</accession>
<dbReference type="PROSITE" id="PS51257">
    <property type="entry name" value="PROKAR_LIPOPROTEIN"/>
    <property type="match status" value="1"/>
</dbReference>
<dbReference type="EMBL" id="FWYF01000005">
    <property type="protein sequence ID" value="SMD39155.1"/>
    <property type="molecule type" value="Genomic_DNA"/>
</dbReference>
<organism evidence="1 2">
    <name type="scientific">Reichenbachiella faecimaris</name>
    <dbReference type="NCBI Taxonomy" id="692418"/>
    <lineage>
        <taxon>Bacteria</taxon>
        <taxon>Pseudomonadati</taxon>
        <taxon>Bacteroidota</taxon>
        <taxon>Cytophagia</taxon>
        <taxon>Cytophagales</taxon>
        <taxon>Reichenbachiellaceae</taxon>
        <taxon>Reichenbachiella</taxon>
    </lineage>
</organism>